<accession>A0ABU7R7W5</accession>
<evidence type="ECO:0000256" key="3">
    <source>
        <dbReference type="ARBA" id="ARBA00021315"/>
    </source>
</evidence>
<gene>
    <name evidence="12" type="primary">recN</name>
    <name evidence="12" type="ORF">VXJ25_01540</name>
</gene>
<reference evidence="12 13" key="1">
    <citation type="submission" date="2024-01" db="EMBL/GenBank/DDBJ databases">
        <title>Description of Olsenella sp. nov., isolated from pig feces.</title>
        <authorList>
            <person name="Chang Y.-H."/>
        </authorList>
    </citation>
    <scope>NUCLEOTIDE SEQUENCE [LARGE SCALE GENOMIC DNA]</scope>
    <source>
        <strain evidence="12 13">YH-ols2223</strain>
    </source>
</reference>
<evidence type="ECO:0000256" key="9">
    <source>
        <dbReference type="PIRNR" id="PIRNR003128"/>
    </source>
</evidence>
<dbReference type="InterPro" id="IPR027417">
    <property type="entry name" value="P-loop_NTPase"/>
</dbReference>
<proteinExistence type="inferred from homology"/>
<dbReference type="Gene3D" id="3.40.50.300">
    <property type="entry name" value="P-loop containing nucleotide triphosphate hydrolases"/>
    <property type="match status" value="2"/>
</dbReference>
<evidence type="ECO:0000313" key="13">
    <source>
        <dbReference type="Proteomes" id="UP001332931"/>
    </source>
</evidence>
<dbReference type="PANTHER" id="PTHR11059:SF0">
    <property type="entry name" value="DNA REPAIR PROTEIN RECN"/>
    <property type="match status" value="1"/>
</dbReference>
<comment type="similarity">
    <text evidence="2 9">Belongs to the RecN family.</text>
</comment>
<feature type="coiled-coil region" evidence="10">
    <location>
        <begin position="324"/>
        <end position="358"/>
    </location>
</feature>
<protein>
    <recommendedName>
        <fullName evidence="3 9">DNA repair protein RecN</fullName>
    </recommendedName>
    <alternativeName>
        <fullName evidence="8 9">Recombination protein N</fullName>
    </alternativeName>
</protein>
<organism evidence="12 13">
    <name type="scientific">Olsenella absiana</name>
    <dbReference type="NCBI Taxonomy" id="3115222"/>
    <lineage>
        <taxon>Bacteria</taxon>
        <taxon>Bacillati</taxon>
        <taxon>Actinomycetota</taxon>
        <taxon>Coriobacteriia</taxon>
        <taxon>Coriobacteriales</taxon>
        <taxon>Atopobiaceae</taxon>
        <taxon>Olsenella</taxon>
    </lineage>
</organism>
<dbReference type="RefSeq" id="WP_330957448.1">
    <property type="nucleotide sequence ID" value="NZ_JAZGJQ010000001.1"/>
</dbReference>
<keyword evidence="7 9" id="KW-0234">DNA repair</keyword>
<dbReference type="EMBL" id="JAZGJQ010000001">
    <property type="protein sequence ID" value="MEE6146685.1"/>
    <property type="molecule type" value="Genomic_DNA"/>
</dbReference>
<keyword evidence="4" id="KW-0547">Nucleotide-binding</keyword>
<dbReference type="PANTHER" id="PTHR11059">
    <property type="entry name" value="DNA REPAIR PROTEIN RECN"/>
    <property type="match status" value="1"/>
</dbReference>
<dbReference type="InterPro" id="IPR003395">
    <property type="entry name" value="RecF/RecN/SMC_N"/>
</dbReference>
<keyword evidence="10" id="KW-0175">Coiled coil</keyword>
<evidence type="ECO:0000256" key="8">
    <source>
        <dbReference type="ARBA" id="ARBA00033408"/>
    </source>
</evidence>
<dbReference type="SUPFAM" id="SSF52540">
    <property type="entry name" value="P-loop containing nucleoside triphosphate hydrolases"/>
    <property type="match status" value="1"/>
</dbReference>
<sequence>MLDELHVSNVALIRDATLRPHEGLTVLTGETGAGKSALLSAIKLLMGERADASAVREGADALSVEGRFFLRGTDDPDGTVVSRRVSAQGHGRVSIDGRMASVRELAEGVGRTIDLCGQHEHQRLLQPQAHVELLDAWTGEGAARAREEYGVALAEARAAAAELERVREMTRSAADRLEEASFVVRKIDEVAPEEGELERIEELLPKAEHAEALVSAARGAHEALTGDGGVEDVVSSALSELRAAERYDEDLSPLVRQVEGALIEMEDAAAGLRDYADSVEFEPEDLRRMQERMAALQGLLRSYGPRMEDVCERRERAREVVAAASDGDKLLERARRELDAAEARLAEKADELDRVRAEAAPRFAGAVTEQMSLLEMGSAQLLIEMERLPRAQWGEQGPSRVELMYRPGAGLSARPLRKIASGGEISRVMLACKVVLGEADGTETLVFDEVDAGVGGSTAVALARVLARLAKTHQVIVVTHLAQVAVMGQAHYLVTKSGGDVPETTLSEISGEERVAEVARMLSGDTSPTSLEHAAEMLERAFGGSS</sequence>
<evidence type="ECO:0000256" key="5">
    <source>
        <dbReference type="ARBA" id="ARBA00022763"/>
    </source>
</evidence>
<evidence type="ECO:0000313" key="12">
    <source>
        <dbReference type="EMBL" id="MEE6146685.1"/>
    </source>
</evidence>
<evidence type="ECO:0000256" key="7">
    <source>
        <dbReference type="ARBA" id="ARBA00023204"/>
    </source>
</evidence>
<dbReference type="CDD" id="cd03241">
    <property type="entry name" value="ABC_RecN"/>
    <property type="match status" value="1"/>
</dbReference>
<evidence type="ECO:0000256" key="4">
    <source>
        <dbReference type="ARBA" id="ARBA00022741"/>
    </source>
</evidence>
<dbReference type="Pfam" id="PF02463">
    <property type="entry name" value="SMC_N"/>
    <property type="match status" value="1"/>
</dbReference>
<keyword evidence="5 9" id="KW-0227">DNA damage</keyword>
<evidence type="ECO:0000256" key="2">
    <source>
        <dbReference type="ARBA" id="ARBA00009441"/>
    </source>
</evidence>
<evidence type="ECO:0000256" key="1">
    <source>
        <dbReference type="ARBA" id="ARBA00003618"/>
    </source>
</evidence>
<evidence type="ECO:0000256" key="10">
    <source>
        <dbReference type="SAM" id="Coils"/>
    </source>
</evidence>
<keyword evidence="6" id="KW-0067">ATP-binding</keyword>
<dbReference type="Proteomes" id="UP001332931">
    <property type="component" value="Unassembled WGS sequence"/>
</dbReference>
<dbReference type="InterPro" id="IPR004604">
    <property type="entry name" value="DNA_recomb/repair_RecN"/>
</dbReference>
<name>A0ABU7R7W5_9ACTN</name>
<dbReference type="PIRSF" id="PIRSF003128">
    <property type="entry name" value="RecN"/>
    <property type="match status" value="1"/>
</dbReference>
<feature type="coiled-coil region" evidence="10">
    <location>
        <begin position="146"/>
        <end position="180"/>
    </location>
</feature>
<evidence type="ECO:0000256" key="6">
    <source>
        <dbReference type="ARBA" id="ARBA00022840"/>
    </source>
</evidence>
<comment type="caution">
    <text evidence="12">The sequence shown here is derived from an EMBL/GenBank/DDBJ whole genome shotgun (WGS) entry which is preliminary data.</text>
</comment>
<comment type="function">
    <text evidence="1 9">May be involved in recombinational repair of damaged DNA.</text>
</comment>
<feature type="domain" description="RecF/RecN/SMC N-terminal" evidence="11">
    <location>
        <begin position="2"/>
        <end position="495"/>
    </location>
</feature>
<evidence type="ECO:0000259" key="11">
    <source>
        <dbReference type="Pfam" id="PF02463"/>
    </source>
</evidence>
<dbReference type="NCBIfam" id="TIGR00634">
    <property type="entry name" value="recN"/>
    <property type="match status" value="1"/>
</dbReference>
<keyword evidence="13" id="KW-1185">Reference proteome</keyword>